<reference evidence="3" key="1">
    <citation type="submission" date="2018-11" db="EMBL/GenBank/DDBJ databases">
        <authorList>
            <person name="Grassa J C."/>
        </authorList>
    </citation>
    <scope>NUCLEOTIDE SEQUENCE [LARGE SCALE GENOMIC DNA]</scope>
</reference>
<keyword evidence="1" id="KW-0175">Coiled coil</keyword>
<accession>A0A803Q5X3</accession>
<name>A0A803Q5X3_CANSA</name>
<feature type="coiled-coil region" evidence="1">
    <location>
        <begin position="127"/>
        <end position="161"/>
    </location>
</feature>
<dbReference type="EMBL" id="UZAU01000640">
    <property type="status" value="NOT_ANNOTATED_CDS"/>
    <property type="molecule type" value="Genomic_DNA"/>
</dbReference>
<reference evidence="3" key="2">
    <citation type="submission" date="2021-03" db="UniProtKB">
        <authorList>
            <consortium name="EnsemblPlants"/>
        </authorList>
    </citation>
    <scope>IDENTIFICATION</scope>
</reference>
<feature type="region of interest" description="Disordered" evidence="2">
    <location>
        <begin position="51"/>
        <end position="74"/>
    </location>
</feature>
<protein>
    <submittedName>
        <fullName evidence="3">Uncharacterized protein</fullName>
    </submittedName>
</protein>
<dbReference type="Gramene" id="evm.model.07.660">
    <property type="protein sequence ID" value="cds.evm.model.07.660"/>
    <property type="gene ID" value="evm.TU.07.660"/>
</dbReference>
<evidence type="ECO:0000256" key="2">
    <source>
        <dbReference type="SAM" id="MobiDB-lite"/>
    </source>
</evidence>
<dbReference type="AlphaFoldDB" id="A0A803Q5X3"/>
<organism evidence="3 4">
    <name type="scientific">Cannabis sativa</name>
    <name type="common">Hemp</name>
    <name type="synonym">Marijuana</name>
    <dbReference type="NCBI Taxonomy" id="3483"/>
    <lineage>
        <taxon>Eukaryota</taxon>
        <taxon>Viridiplantae</taxon>
        <taxon>Streptophyta</taxon>
        <taxon>Embryophyta</taxon>
        <taxon>Tracheophyta</taxon>
        <taxon>Spermatophyta</taxon>
        <taxon>Magnoliopsida</taxon>
        <taxon>eudicotyledons</taxon>
        <taxon>Gunneridae</taxon>
        <taxon>Pentapetalae</taxon>
        <taxon>rosids</taxon>
        <taxon>fabids</taxon>
        <taxon>Rosales</taxon>
        <taxon>Cannabaceae</taxon>
        <taxon>Cannabis</taxon>
    </lineage>
</organism>
<sequence>MEDIARMVRELTEPMIVEARKSESTISAQGSCIHARVFLDNKVDKIEQDFELPTHEEEDTSDEEEEVGKASSNKTYQKEPCKSFYLNDDFFLDLESAPITDTWSCYFENMIEGMAKYARSFTLTQHMLKDSKEKKKAKKEIKELTDKVAALQAELEAKKGKVTASQIKMELEKKKWYDQAVNDYIYTTLTSVPSFDFTVCGLEAVEMADTFCSMSLSETQGVVRIPFPENANPATEIVEGEKVAGNGEENALAS</sequence>
<evidence type="ECO:0000313" key="4">
    <source>
        <dbReference type="Proteomes" id="UP000596661"/>
    </source>
</evidence>
<keyword evidence="4" id="KW-1185">Reference proteome</keyword>
<dbReference type="Proteomes" id="UP000596661">
    <property type="component" value="Chromosome 7"/>
</dbReference>
<evidence type="ECO:0000256" key="1">
    <source>
        <dbReference type="SAM" id="Coils"/>
    </source>
</evidence>
<feature type="compositionally biased region" description="Acidic residues" evidence="2">
    <location>
        <begin position="56"/>
        <end position="66"/>
    </location>
</feature>
<evidence type="ECO:0000313" key="3">
    <source>
        <dbReference type="EnsemblPlants" id="cds.evm.model.07.660"/>
    </source>
</evidence>
<dbReference type="EnsemblPlants" id="evm.model.07.660">
    <property type="protein sequence ID" value="cds.evm.model.07.660"/>
    <property type="gene ID" value="evm.TU.07.660"/>
</dbReference>
<proteinExistence type="predicted"/>